<dbReference type="RefSeq" id="WP_073852932.1">
    <property type="nucleotide sequence ID" value="NZ_LVWA01000008.1"/>
</dbReference>
<dbReference type="InterPro" id="IPR007569">
    <property type="entry name" value="DUF559"/>
</dbReference>
<proteinExistence type="predicted"/>
<dbReference type="PANTHER" id="PTHR38590:SF1">
    <property type="entry name" value="BLL0828 PROTEIN"/>
    <property type="match status" value="1"/>
</dbReference>
<sequence>MKLHNRSYLKENRRALRNCSTPAEGELWKYLKSGQLEGRKFRRQHSISNYILDFYCPSEKLAIELDGQVHLHAAAGEADHKRDEMLATMGIKVLRFENKDIFQHLEAVLQEISGSFSK</sequence>
<dbReference type="Gene3D" id="3.40.960.10">
    <property type="entry name" value="VSR Endonuclease"/>
    <property type="match status" value="1"/>
</dbReference>
<dbReference type="SUPFAM" id="SSF52980">
    <property type="entry name" value="Restriction endonuclease-like"/>
    <property type="match status" value="1"/>
</dbReference>
<dbReference type="CDD" id="cd01038">
    <property type="entry name" value="Endonuclease_DUF559"/>
    <property type="match status" value="1"/>
</dbReference>
<dbReference type="AlphaFoldDB" id="A0A1Q5PBL4"/>
<dbReference type="GO" id="GO:0032259">
    <property type="term" value="P:methylation"/>
    <property type="evidence" value="ECO:0007669"/>
    <property type="project" value="UniProtKB-KW"/>
</dbReference>
<dbReference type="InterPro" id="IPR011335">
    <property type="entry name" value="Restrct_endonuc-II-like"/>
</dbReference>
<dbReference type="EMBL" id="LVWA01000008">
    <property type="protein sequence ID" value="OKL39593.1"/>
    <property type="molecule type" value="Genomic_DNA"/>
</dbReference>
<dbReference type="PANTHER" id="PTHR38590">
    <property type="entry name" value="BLL0828 PROTEIN"/>
    <property type="match status" value="1"/>
</dbReference>
<reference evidence="2 3" key="1">
    <citation type="submission" date="2016-03" db="EMBL/GenBank/DDBJ databases">
        <title>Genome sequence of Pontibacter sp. nov., of the family cytophagaceae, isolated from marine sediment of the Yellow Sea, China.</title>
        <authorList>
            <person name="Zhang G."/>
            <person name="Zhang R."/>
        </authorList>
    </citation>
    <scope>NUCLEOTIDE SEQUENCE [LARGE SCALE GENOMIC DNA]</scope>
    <source>
        <strain evidence="2 3">S10-8</strain>
    </source>
</reference>
<keyword evidence="2" id="KW-0808">Transferase</keyword>
<evidence type="ECO:0000259" key="1">
    <source>
        <dbReference type="Pfam" id="PF04480"/>
    </source>
</evidence>
<dbReference type="STRING" id="1797110.A3841_01210"/>
<protein>
    <submittedName>
        <fullName evidence="2">Cytosine methyltransferase</fullName>
    </submittedName>
</protein>
<accession>A0A1Q5PBL4</accession>
<evidence type="ECO:0000313" key="3">
    <source>
        <dbReference type="Proteomes" id="UP000186551"/>
    </source>
</evidence>
<dbReference type="Pfam" id="PF04480">
    <property type="entry name" value="DUF559"/>
    <property type="match status" value="1"/>
</dbReference>
<keyword evidence="3" id="KW-1185">Reference proteome</keyword>
<dbReference type="Proteomes" id="UP000186551">
    <property type="component" value="Unassembled WGS sequence"/>
</dbReference>
<comment type="caution">
    <text evidence="2">The sequence shown here is derived from an EMBL/GenBank/DDBJ whole genome shotgun (WGS) entry which is preliminary data.</text>
</comment>
<evidence type="ECO:0000313" key="2">
    <source>
        <dbReference type="EMBL" id="OKL39593.1"/>
    </source>
</evidence>
<organism evidence="2 3">
    <name type="scientific">Pontibacter flavimaris</name>
    <dbReference type="NCBI Taxonomy" id="1797110"/>
    <lineage>
        <taxon>Bacteria</taxon>
        <taxon>Pseudomonadati</taxon>
        <taxon>Bacteroidota</taxon>
        <taxon>Cytophagia</taxon>
        <taxon>Cytophagales</taxon>
        <taxon>Hymenobacteraceae</taxon>
        <taxon>Pontibacter</taxon>
    </lineage>
</organism>
<feature type="domain" description="DUF559" evidence="1">
    <location>
        <begin position="9"/>
        <end position="113"/>
    </location>
</feature>
<gene>
    <name evidence="2" type="ORF">A3841_01210</name>
</gene>
<dbReference type="OrthoDB" id="9798754at2"/>
<dbReference type="InterPro" id="IPR047216">
    <property type="entry name" value="Endonuclease_DUF559_bact"/>
</dbReference>
<name>A0A1Q5PBL4_9BACT</name>
<dbReference type="GO" id="GO:0008168">
    <property type="term" value="F:methyltransferase activity"/>
    <property type="evidence" value="ECO:0007669"/>
    <property type="project" value="UniProtKB-KW"/>
</dbReference>
<keyword evidence="2" id="KW-0489">Methyltransferase</keyword>